<evidence type="ECO:0000313" key="2">
    <source>
        <dbReference type="Proteomes" id="UP000777784"/>
    </source>
</evidence>
<dbReference type="EMBL" id="JAHJDP010000032">
    <property type="protein sequence ID" value="MBU2690502.1"/>
    <property type="molecule type" value="Genomic_DNA"/>
</dbReference>
<organism evidence="1 2">
    <name type="scientific">Eiseniibacteriota bacterium</name>
    <dbReference type="NCBI Taxonomy" id="2212470"/>
    <lineage>
        <taxon>Bacteria</taxon>
        <taxon>Candidatus Eiseniibacteriota</taxon>
    </lineage>
</organism>
<name>A0A948W2Y9_UNCEI</name>
<protein>
    <submittedName>
        <fullName evidence="1">Uncharacterized protein</fullName>
    </submittedName>
</protein>
<comment type="caution">
    <text evidence="1">The sequence shown here is derived from an EMBL/GenBank/DDBJ whole genome shotgun (WGS) entry which is preliminary data.</text>
</comment>
<gene>
    <name evidence="1" type="ORF">KJ970_06200</name>
</gene>
<evidence type="ECO:0000313" key="1">
    <source>
        <dbReference type="EMBL" id="MBU2690502.1"/>
    </source>
</evidence>
<dbReference type="AlphaFoldDB" id="A0A948W2Y9"/>
<dbReference type="Proteomes" id="UP000777784">
    <property type="component" value="Unassembled WGS sequence"/>
</dbReference>
<accession>A0A948W2Y9</accession>
<sequence>MMKPGDLLYHLETGMLLHLMERYEESDAQFDLAELLIEDLYTKSLSRKGFSYLLNEEVEAYDGEPFERFLINYYRALNHLHMGHLTGALVEARKIDLKWALQADSKGNLIEQGRLPFVEYFAALLHEEGGELNDALVSLRLAEEAYSRLEDRVSAPEPPWLAADLDRVALKGGFTDFIEKIPRDQDQEGIEEGQGEIVLLLENGWIPIRGETRISIPLLESESDIDDDGVILLAGRLHHRYETHRMHGAWFPERVKITYWLEVALPFFPPLRPLVVQTARLSSGSLHAETIRVEDLGVAAQISFEAQEGEIIMRAIVRALLKYIGHRLAEKSGGAVAGFLANFVGVATETADTRAWSTLPREFQMARLFLPEGSHPLTLDCLGSRGEIIESVDLGTVEVEAGRRIFINWRAHY</sequence>
<proteinExistence type="predicted"/>
<reference evidence="1" key="1">
    <citation type="submission" date="2021-05" db="EMBL/GenBank/DDBJ databases">
        <title>Energy efficiency and biological interactions define the core microbiome of deep oligotrophic groundwater.</title>
        <authorList>
            <person name="Mehrshad M."/>
            <person name="Lopez-Fernandez M."/>
            <person name="Bell E."/>
            <person name="Bernier-Latmani R."/>
            <person name="Bertilsson S."/>
            <person name="Dopson M."/>
        </authorList>
    </citation>
    <scope>NUCLEOTIDE SEQUENCE</scope>
    <source>
        <strain evidence="1">Modern_marine.mb.64</strain>
    </source>
</reference>